<accession>A0A088E487</accession>
<keyword evidence="3 6" id="KW-0812">Transmembrane</keyword>
<dbReference type="EMBL" id="CP012175">
    <property type="protein sequence ID" value="AKV80893.1"/>
    <property type="molecule type" value="Genomic_DNA"/>
</dbReference>
<evidence type="ECO:0000313" key="8">
    <source>
        <dbReference type="EMBL" id="AKV74157.1"/>
    </source>
</evidence>
<gene>
    <name evidence="7" type="ORF">HA72_1121</name>
    <name evidence="8" type="ORF">MsedA_1137</name>
    <name evidence="9" type="ORF">MsedB_1139</name>
    <name evidence="10" type="ORF">MsedC_1137</name>
    <name evidence="11" type="ORF">MsedD_1138</name>
    <name evidence="12" type="ORF">MsedE_1140</name>
</gene>
<dbReference type="EMBL" id="CP012174">
    <property type="protein sequence ID" value="AKV78648.1"/>
    <property type="molecule type" value="Genomic_DNA"/>
</dbReference>
<evidence type="ECO:0000313" key="14">
    <source>
        <dbReference type="Proteomes" id="UP000056255"/>
    </source>
</evidence>
<feature type="transmembrane region" description="Helical" evidence="6">
    <location>
        <begin position="450"/>
        <end position="467"/>
    </location>
</feature>
<evidence type="ECO:0000256" key="4">
    <source>
        <dbReference type="ARBA" id="ARBA00022989"/>
    </source>
</evidence>
<evidence type="ECO:0000313" key="17">
    <source>
        <dbReference type="Proteomes" id="UP000062475"/>
    </source>
</evidence>
<evidence type="ECO:0000256" key="2">
    <source>
        <dbReference type="ARBA" id="ARBA00022475"/>
    </source>
</evidence>
<dbReference type="PANTHER" id="PTHR42770">
    <property type="entry name" value="AMINO ACID TRANSPORTER-RELATED"/>
    <property type="match status" value="1"/>
</dbReference>
<evidence type="ECO:0000313" key="9">
    <source>
        <dbReference type="EMBL" id="AKV76397.1"/>
    </source>
</evidence>
<evidence type="ECO:0000313" key="11">
    <source>
        <dbReference type="EMBL" id="AKV80893.1"/>
    </source>
</evidence>
<dbReference type="GO" id="GO:0005886">
    <property type="term" value="C:plasma membrane"/>
    <property type="evidence" value="ECO:0007669"/>
    <property type="project" value="UniProtKB-SubCell"/>
</dbReference>
<feature type="transmembrane region" description="Helical" evidence="6">
    <location>
        <begin position="217"/>
        <end position="239"/>
    </location>
</feature>
<dbReference type="AlphaFoldDB" id="A0A088E487"/>
<name>A0A088E487_9CREN</name>
<dbReference type="PATRIC" id="fig|43687.5.peg.1169"/>
<feature type="transmembrane region" description="Helical" evidence="6">
    <location>
        <begin position="91"/>
        <end position="112"/>
    </location>
</feature>
<dbReference type="Proteomes" id="UP000061362">
    <property type="component" value="Chromosome"/>
</dbReference>
<dbReference type="Pfam" id="PF13520">
    <property type="entry name" value="AA_permease_2"/>
    <property type="match status" value="1"/>
</dbReference>
<evidence type="ECO:0000313" key="13">
    <source>
        <dbReference type="Proteomes" id="UP000029084"/>
    </source>
</evidence>
<feature type="transmembrane region" description="Helical" evidence="6">
    <location>
        <begin position="414"/>
        <end position="438"/>
    </location>
</feature>
<dbReference type="GO" id="GO:0022857">
    <property type="term" value="F:transmembrane transporter activity"/>
    <property type="evidence" value="ECO:0007669"/>
    <property type="project" value="InterPro"/>
</dbReference>
<dbReference type="Proteomes" id="UP000062475">
    <property type="component" value="Chromosome"/>
</dbReference>
<evidence type="ECO:0000313" key="7">
    <source>
        <dbReference type="EMBL" id="AIM27269.1"/>
    </source>
</evidence>
<comment type="subcellular location">
    <subcellularLocation>
        <location evidence="1">Cell membrane</location>
        <topology evidence="1">Multi-pass membrane protein</topology>
    </subcellularLocation>
</comment>
<dbReference type="Proteomes" id="UP000056255">
    <property type="component" value="Chromosome"/>
</dbReference>
<dbReference type="Proteomes" id="UP000029084">
    <property type="component" value="Chromosome"/>
</dbReference>
<feature type="transmembrane region" description="Helical" evidence="6">
    <location>
        <begin position="43"/>
        <end position="65"/>
    </location>
</feature>
<dbReference type="PANTHER" id="PTHR42770:SF7">
    <property type="entry name" value="MEMBRANE PROTEIN"/>
    <property type="match status" value="1"/>
</dbReference>
<keyword evidence="5 6" id="KW-0472">Membrane</keyword>
<reference evidence="7 13" key="1">
    <citation type="journal article" date="2014" name="J. Bacteriol.">
        <title>Role of an Archaeal PitA Transporter in the Copper and Arsenic Resistance of Metallosphaera sedula, an Extreme Thermoacidophile.</title>
        <authorList>
            <person name="McCarthy S."/>
            <person name="Ai C."/>
            <person name="Wheaton G."/>
            <person name="Tevatia R."/>
            <person name="Eckrich V."/>
            <person name="Kelly R."/>
            <person name="Blum P."/>
        </authorList>
    </citation>
    <scope>NUCLEOTIDE SEQUENCE [LARGE SCALE GENOMIC DNA]</scope>
    <source>
        <strain evidence="7 13">CuR1</strain>
    </source>
</reference>
<dbReference type="EMBL" id="CP012173">
    <property type="protein sequence ID" value="AKV76397.1"/>
    <property type="molecule type" value="Genomic_DNA"/>
</dbReference>
<organism evidence="7 13">
    <name type="scientific">Metallosphaera sedula</name>
    <dbReference type="NCBI Taxonomy" id="43687"/>
    <lineage>
        <taxon>Archaea</taxon>
        <taxon>Thermoproteota</taxon>
        <taxon>Thermoprotei</taxon>
        <taxon>Sulfolobales</taxon>
        <taxon>Sulfolobaceae</taxon>
        <taxon>Metallosphaera</taxon>
    </lineage>
</organism>
<evidence type="ECO:0000256" key="3">
    <source>
        <dbReference type="ARBA" id="ARBA00022692"/>
    </source>
</evidence>
<feature type="transmembrane region" description="Helical" evidence="6">
    <location>
        <begin position="132"/>
        <end position="153"/>
    </location>
</feature>
<dbReference type="PIRSF" id="PIRSF006060">
    <property type="entry name" value="AA_transporter"/>
    <property type="match status" value="1"/>
</dbReference>
<dbReference type="EMBL" id="CP008822">
    <property type="protein sequence ID" value="AIM27269.1"/>
    <property type="molecule type" value="Genomic_DNA"/>
</dbReference>
<dbReference type="OMA" id="AVEIVIM"/>
<dbReference type="InterPro" id="IPR050367">
    <property type="entry name" value="APC_superfamily"/>
</dbReference>
<dbReference type="EMBL" id="CP012176">
    <property type="protein sequence ID" value="AKV83137.1"/>
    <property type="molecule type" value="Genomic_DNA"/>
</dbReference>
<feature type="transmembrane region" description="Helical" evidence="6">
    <location>
        <begin position="304"/>
        <end position="322"/>
    </location>
</feature>
<evidence type="ECO:0000313" key="10">
    <source>
        <dbReference type="EMBL" id="AKV78648.1"/>
    </source>
</evidence>
<keyword evidence="4 6" id="KW-1133">Transmembrane helix</keyword>
<dbReference type="GeneID" id="91755596"/>
<evidence type="ECO:0000313" key="18">
    <source>
        <dbReference type="Proteomes" id="UP000068832"/>
    </source>
</evidence>
<evidence type="ECO:0000256" key="6">
    <source>
        <dbReference type="SAM" id="Phobius"/>
    </source>
</evidence>
<feature type="transmembrane region" description="Helical" evidence="6">
    <location>
        <begin position="251"/>
        <end position="274"/>
    </location>
</feature>
<evidence type="ECO:0000313" key="12">
    <source>
        <dbReference type="EMBL" id="AKV83137.1"/>
    </source>
</evidence>
<dbReference type="RefSeq" id="WP_012021070.1">
    <property type="nucleotide sequence ID" value="NZ_AP019770.1"/>
</dbReference>
<evidence type="ECO:0000313" key="15">
    <source>
        <dbReference type="Proteomes" id="UP000061362"/>
    </source>
</evidence>
<feature type="transmembrane region" description="Helical" evidence="6">
    <location>
        <begin position="160"/>
        <end position="184"/>
    </location>
</feature>
<keyword evidence="2" id="KW-1003">Cell membrane</keyword>
<feature type="transmembrane region" description="Helical" evidence="6">
    <location>
        <begin position="356"/>
        <end position="379"/>
    </location>
</feature>
<evidence type="ECO:0000313" key="16">
    <source>
        <dbReference type="Proteomes" id="UP000062398"/>
    </source>
</evidence>
<evidence type="ECO:0000256" key="5">
    <source>
        <dbReference type="ARBA" id="ARBA00023136"/>
    </source>
</evidence>
<dbReference type="Proteomes" id="UP000062398">
    <property type="component" value="Chromosome"/>
</dbReference>
<sequence>MSDKPFKLAKVIGPVAIIASAVSQEYGAGINAVATQSIGSYPAILNLVPAIMFITGLLMLPKVFMYQKFGKVASRSGGQYVWISRTTTPEVGFIVHFLYWIGIVSAIGFISYTVGSTLASTLVSLGISSGAWFATFTGHIVLGLALIWSFFLIHYTGVRSYGVVVTLLFALVLLGAIISMVAGFGTANSVYTGYLSSQIFHGTIPSYTTPPLTYSDIFGTVTLFIFAYAGISAAPLLGGEAKDPKKDMPRGIFLAWLIALVLFTLVSLAVFHAITGGQVFALIKSKYSYYATIPGILSISEPKLIGAIFSIIVTIIIMKTIMPQLLTSSRTLFAWGQDKILPEVFTHTNKFKAPDFSLLVCALFASIYLVYTTSVGVSAVDVRSLSVLLEMMALGAGVLLISTKSSKKEWEKEVTTIGAIIAGLAGIIVTLIIIPSVAVVPHVSILLQPSFQVILVIVIGFLIYEIAKMYNKRTKNIDLNDLIKKELPLE</sequence>
<dbReference type="Gene3D" id="1.20.1740.10">
    <property type="entry name" value="Amino acid/polyamine transporter I"/>
    <property type="match status" value="1"/>
</dbReference>
<protein>
    <submittedName>
        <fullName evidence="8">Amino acid permease</fullName>
    </submittedName>
    <submittedName>
        <fullName evidence="7">Amino acid/polyamine/organocation transporter, APC superfamily</fullName>
    </submittedName>
</protein>
<feature type="transmembrane region" description="Helical" evidence="6">
    <location>
        <begin position="385"/>
        <end position="402"/>
    </location>
</feature>
<reference evidence="12 14" key="3">
    <citation type="submission" date="2015-07" db="EMBL/GenBank/DDBJ databases">
        <title>Physiological, transcriptional responses and genome re-sequencing of acid resistant extremely thermoacidophilic Metallosphaera sedula SARC-M1.</title>
        <authorList>
            <person name="Ai C."/>
            <person name="McCarthy S."/>
            <person name="Eckrich V."/>
            <person name="Rudrappa D."/>
            <person name="Qiu G."/>
            <person name="Blum P."/>
        </authorList>
    </citation>
    <scope>NUCLEOTIDE SEQUENCE [LARGE SCALE GENOMIC DNA]</scope>
    <source>
        <strain evidence="12 14">SARC-M1</strain>
    </source>
</reference>
<proteinExistence type="predicted"/>
<dbReference type="Proteomes" id="UP000068832">
    <property type="component" value="Chromosome"/>
</dbReference>
<dbReference type="InterPro" id="IPR002293">
    <property type="entry name" value="AA/rel_permease1"/>
</dbReference>
<reference evidence="15 16" key="2">
    <citation type="journal article" date="2015" name="Genome Announc.">
        <title>Complete Genome Sequences of Evolved Arsenate-Resistant Metallosphaera sedula Strains.</title>
        <authorList>
            <person name="Ai C."/>
            <person name="McCarthy S."/>
            <person name="Schackwitz W."/>
            <person name="Martin J."/>
            <person name="Lipzen A."/>
            <person name="Blum P."/>
        </authorList>
    </citation>
    <scope>NUCLEOTIDE SEQUENCE [LARGE SCALE GENOMIC DNA]</scope>
    <source>
        <strain evidence="10 16">ARS120-1</strain>
        <strain evidence="11 15">ARS120-2</strain>
        <strain evidence="8 18">ARS50-1</strain>
        <strain evidence="9 17">ARS50-2</strain>
    </source>
</reference>
<evidence type="ECO:0000256" key="1">
    <source>
        <dbReference type="ARBA" id="ARBA00004651"/>
    </source>
</evidence>
<dbReference type="OrthoDB" id="43026at2157"/>
<dbReference type="EMBL" id="CP012172">
    <property type="protein sequence ID" value="AKV74157.1"/>
    <property type="molecule type" value="Genomic_DNA"/>
</dbReference>